<evidence type="ECO:0000256" key="1">
    <source>
        <dbReference type="ARBA" id="ARBA00000558"/>
    </source>
</evidence>
<keyword evidence="6" id="KW-0479">Metal-binding</keyword>
<dbReference type="Gene3D" id="3.40.120.10">
    <property type="entry name" value="Alpha-D-Glucose-1,6-Bisphosphate, subunit A, domain 3"/>
    <property type="match status" value="2"/>
</dbReference>
<dbReference type="EC" id="5.4.2.3" evidence="5"/>
<evidence type="ECO:0000259" key="12">
    <source>
        <dbReference type="Pfam" id="PF21404"/>
    </source>
</evidence>
<evidence type="ECO:0000259" key="13">
    <source>
        <dbReference type="Pfam" id="PF21405"/>
    </source>
</evidence>
<evidence type="ECO:0000313" key="14">
    <source>
        <dbReference type="EMBL" id="OLP90411.1"/>
    </source>
</evidence>
<dbReference type="InterPro" id="IPR016066">
    <property type="entry name" value="A-D-PHexomutase_CS"/>
</dbReference>
<comment type="similarity">
    <text evidence="4">Belongs to the phosphohexose mutase family.</text>
</comment>
<evidence type="ECO:0000256" key="4">
    <source>
        <dbReference type="ARBA" id="ARBA00010231"/>
    </source>
</evidence>
<dbReference type="GO" id="GO:0006048">
    <property type="term" value="P:UDP-N-acetylglucosamine biosynthetic process"/>
    <property type="evidence" value="ECO:0007669"/>
    <property type="project" value="TreeGrafter"/>
</dbReference>
<dbReference type="GO" id="GO:0000287">
    <property type="term" value="F:magnesium ion binding"/>
    <property type="evidence" value="ECO:0007669"/>
    <property type="project" value="InterPro"/>
</dbReference>
<comment type="cofactor">
    <cofactor evidence="2">
        <name>Mg(2+)</name>
        <dbReference type="ChEBI" id="CHEBI:18420"/>
    </cofactor>
</comment>
<dbReference type="PANTHER" id="PTHR45955">
    <property type="entry name" value="PHOSPHOACETYLGLUCOSAMINE MUTASE"/>
    <property type="match status" value="1"/>
</dbReference>
<evidence type="ECO:0000256" key="7">
    <source>
        <dbReference type="ARBA" id="ARBA00022842"/>
    </source>
</evidence>
<keyword evidence="7" id="KW-0460">Magnesium</keyword>
<dbReference type="Proteomes" id="UP000186817">
    <property type="component" value="Unassembled WGS sequence"/>
</dbReference>
<proteinExistence type="inferred from homology"/>
<accession>A0A1Q9D5C2</accession>
<keyword evidence="8" id="KW-0413">Isomerase</keyword>
<evidence type="ECO:0000256" key="8">
    <source>
        <dbReference type="ARBA" id="ARBA00023235"/>
    </source>
</evidence>
<dbReference type="OMA" id="HICAIFT"/>
<gene>
    <name evidence="14" type="primary">PGM3</name>
    <name evidence="14" type="ORF">AK812_SmicGene28014</name>
</gene>
<feature type="domain" description="Phosphoacetylglucosamine mutase AMG1" evidence="12">
    <location>
        <begin position="309"/>
        <end position="368"/>
    </location>
</feature>
<dbReference type="InterPro" id="IPR049022">
    <property type="entry name" value="AMG1_III"/>
</dbReference>
<dbReference type="Pfam" id="PF21405">
    <property type="entry name" value="AMG1_II"/>
    <property type="match status" value="1"/>
</dbReference>
<dbReference type="Pfam" id="PF02878">
    <property type="entry name" value="PGM_PMM_I"/>
    <property type="match status" value="1"/>
</dbReference>
<reference evidence="14 15" key="1">
    <citation type="submission" date="2016-02" db="EMBL/GenBank/DDBJ databases">
        <title>Genome analysis of coral dinoflagellate symbionts highlights evolutionary adaptations to a symbiotic lifestyle.</title>
        <authorList>
            <person name="Aranda M."/>
            <person name="Li Y."/>
            <person name="Liew Y.J."/>
            <person name="Baumgarten S."/>
            <person name="Simakov O."/>
            <person name="Wilson M."/>
            <person name="Piel J."/>
            <person name="Ashoor H."/>
            <person name="Bougouffa S."/>
            <person name="Bajic V.B."/>
            <person name="Ryu T."/>
            <person name="Ravasi T."/>
            <person name="Bayer T."/>
            <person name="Micklem G."/>
            <person name="Kim H."/>
            <person name="Bhak J."/>
            <person name="Lajeunesse T.C."/>
            <person name="Voolstra C.R."/>
        </authorList>
    </citation>
    <scope>NUCLEOTIDE SEQUENCE [LARGE SCALE GENOMIC DNA]</scope>
    <source>
        <strain evidence="14 15">CCMP2467</strain>
    </source>
</reference>
<dbReference type="InterPro" id="IPR049023">
    <property type="entry name" value="AMG1_II"/>
</dbReference>
<feature type="domain" description="Alpha-D-phosphohexomutase alpha/beta/alpha" evidence="11">
    <location>
        <begin position="64"/>
        <end position="110"/>
    </location>
</feature>
<evidence type="ECO:0000313" key="15">
    <source>
        <dbReference type="Proteomes" id="UP000186817"/>
    </source>
</evidence>
<comment type="caution">
    <text evidence="14">The sequence shown here is derived from an EMBL/GenBank/DDBJ whole genome shotgun (WGS) entry which is preliminary data.</text>
</comment>
<dbReference type="SUPFAM" id="SSF53738">
    <property type="entry name" value="Phosphoglucomutase, first 3 domains"/>
    <property type="match status" value="3"/>
</dbReference>
<evidence type="ECO:0000256" key="6">
    <source>
        <dbReference type="ARBA" id="ARBA00022723"/>
    </source>
</evidence>
<evidence type="ECO:0000256" key="10">
    <source>
        <dbReference type="ARBA" id="ARBA00032065"/>
    </source>
</evidence>
<evidence type="ECO:0000259" key="11">
    <source>
        <dbReference type="Pfam" id="PF02878"/>
    </source>
</evidence>
<evidence type="ECO:0000256" key="9">
    <source>
        <dbReference type="ARBA" id="ARBA00031926"/>
    </source>
</evidence>
<dbReference type="GO" id="GO:0004610">
    <property type="term" value="F:phosphoacetylglucosamine mutase activity"/>
    <property type="evidence" value="ECO:0007669"/>
    <property type="project" value="UniProtKB-EC"/>
</dbReference>
<protein>
    <recommendedName>
        <fullName evidence="5">phosphoacetylglucosamine mutase</fullName>
        <ecNumber evidence="5">5.4.2.3</ecNumber>
    </recommendedName>
    <alternativeName>
        <fullName evidence="10">Acetylglucosamine phosphomutase</fullName>
    </alternativeName>
    <alternativeName>
        <fullName evidence="9">N-acetylglucosamine-phosphate mutase</fullName>
    </alternativeName>
</protein>
<comment type="pathway">
    <text evidence="3">Nucleotide-sugar biosynthesis; UDP-N-acetyl-alpha-D-glucosamine biosynthesis; N-acetyl-alpha-D-glucosamine 1-phosphate from alpha-D-glucosamine 6-phosphate (route I): step 2/2.</text>
</comment>
<comment type="catalytic activity">
    <reaction evidence="1">
        <text>N-acetyl-alpha-D-glucosamine 1-phosphate = N-acetyl-D-glucosamine 6-phosphate</text>
        <dbReference type="Rhea" id="RHEA:23804"/>
        <dbReference type="ChEBI" id="CHEBI:57513"/>
        <dbReference type="ChEBI" id="CHEBI:57776"/>
        <dbReference type="EC" id="5.4.2.3"/>
    </reaction>
</comment>
<name>A0A1Q9D5C2_SYMMI</name>
<dbReference type="OrthoDB" id="1928at2759"/>
<feature type="domain" description="Phosphoacetylglucosamine mutase AMG1" evidence="13">
    <location>
        <begin position="197"/>
        <end position="297"/>
    </location>
</feature>
<dbReference type="EMBL" id="LSRX01000713">
    <property type="protein sequence ID" value="OLP90411.1"/>
    <property type="molecule type" value="Genomic_DNA"/>
</dbReference>
<dbReference type="PANTHER" id="PTHR45955:SF1">
    <property type="entry name" value="PHOSPHOACETYLGLUCOSAMINE MUTASE"/>
    <property type="match status" value="1"/>
</dbReference>
<organism evidence="14 15">
    <name type="scientific">Symbiodinium microadriaticum</name>
    <name type="common">Dinoflagellate</name>
    <name type="synonym">Zooxanthella microadriatica</name>
    <dbReference type="NCBI Taxonomy" id="2951"/>
    <lineage>
        <taxon>Eukaryota</taxon>
        <taxon>Sar</taxon>
        <taxon>Alveolata</taxon>
        <taxon>Dinophyceae</taxon>
        <taxon>Suessiales</taxon>
        <taxon>Symbiodiniaceae</taxon>
        <taxon>Symbiodinium</taxon>
    </lineage>
</organism>
<evidence type="ECO:0000256" key="2">
    <source>
        <dbReference type="ARBA" id="ARBA00001946"/>
    </source>
</evidence>
<dbReference type="PROSITE" id="PS00710">
    <property type="entry name" value="PGM_PMM"/>
    <property type="match status" value="1"/>
</dbReference>
<dbReference type="Pfam" id="PF21404">
    <property type="entry name" value="AMG1_III"/>
    <property type="match status" value="1"/>
</dbReference>
<keyword evidence="15" id="KW-1185">Reference proteome</keyword>
<dbReference type="GO" id="GO:0005975">
    <property type="term" value="P:carbohydrate metabolic process"/>
    <property type="evidence" value="ECO:0007669"/>
    <property type="project" value="InterPro"/>
</dbReference>
<dbReference type="FunFam" id="3.40.120.10:FF:000013">
    <property type="entry name" value="Phosphoacetylglucosamine mutase"/>
    <property type="match status" value="1"/>
</dbReference>
<dbReference type="AlphaFoldDB" id="A0A1Q9D5C2"/>
<evidence type="ECO:0000256" key="3">
    <source>
        <dbReference type="ARBA" id="ARBA00004865"/>
    </source>
</evidence>
<sequence>MGGVASGDAATGQAAEAAAMAKSSYSRSSDATPIGYGTAGFRTLADVLDNVLYRTGLLAALRSKALGKRVGVMVTASHNPEKDNGVKLVEPLGEMLPPEWEAHATRLANSADADLSALLVELSESLGVDLSAPGDIVVGRDTRSSSARLAMALCDGAGVLRPTRVRSAGVVTTPQLHYLVRCENDPTYGLPSIPGYEEKLICAFRKLLGSAERTPRVYTPVVNVDCACGVGAIALGAMLDRLGKVGLTTNMVNLVGEGTLNEGCGADFVKTKQKPPAKADLSAGRWVSFDGDADRIVYFFSQDGFCLLDGDRIALLLASFLKSLLTRAGAEDIKLGLVQTAYANGASTARAKTDVGEAQIACAKTGVKVPVTRPSL</sequence>
<dbReference type="InterPro" id="IPR016055">
    <property type="entry name" value="A-D-PHexomutase_a/b/a-I/II/III"/>
</dbReference>
<evidence type="ECO:0000256" key="5">
    <source>
        <dbReference type="ARBA" id="ARBA00012731"/>
    </source>
</evidence>
<dbReference type="InterPro" id="IPR005844">
    <property type="entry name" value="A-D-PHexomutase_a/b/a-I"/>
</dbReference>